<keyword evidence="3" id="KW-1185">Reference proteome</keyword>
<comment type="caution">
    <text evidence="2">The sequence shown here is derived from an EMBL/GenBank/DDBJ whole genome shotgun (WGS) entry which is preliminary data.</text>
</comment>
<organism evidence="2 3">
    <name type="scientific">Lasius niger</name>
    <name type="common">Black garden ant</name>
    <dbReference type="NCBI Taxonomy" id="67767"/>
    <lineage>
        <taxon>Eukaryota</taxon>
        <taxon>Metazoa</taxon>
        <taxon>Ecdysozoa</taxon>
        <taxon>Arthropoda</taxon>
        <taxon>Hexapoda</taxon>
        <taxon>Insecta</taxon>
        <taxon>Pterygota</taxon>
        <taxon>Neoptera</taxon>
        <taxon>Endopterygota</taxon>
        <taxon>Hymenoptera</taxon>
        <taxon>Apocrita</taxon>
        <taxon>Aculeata</taxon>
        <taxon>Formicoidea</taxon>
        <taxon>Formicidae</taxon>
        <taxon>Formicinae</taxon>
        <taxon>Lasius</taxon>
        <taxon>Lasius</taxon>
    </lineage>
</organism>
<name>A0A0J7NCC0_LASNI</name>
<proteinExistence type="predicted"/>
<feature type="region of interest" description="Disordered" evidence="1">
    <location>
        <begin position="244"/>
        <end position="283"/>
    </location>
</feature>
<evidence type="ECO:0000313" key="3">
    <source>
        <dbReference type="Proteomes" id="UP000036403"/>
    </source>
</evidence>
<gene>
    <name evidence="2" type="ORF">RF55_10045</name>
</gene>
<evidence type="ECO:0000256" key="1">
    <source>
        <dbReference type="SAM" id="MobiDB-lite"/>
    </source>
</evidence>
<sequence length="283" mass="31011">MTVLSGMEPYDLGERPAARGRRLGFDETQLAILQVPGRGPPLRPGSEFLQVFARPSLPQVISHLLKKLPSSQSIRPDIEERRFGEGVERSPDQEVTKGQGAEVLRVIGEGLQWARVKTQLNLCEECRHFFIREPRLADDSPQVVLQRPDSCLPKPAEVLGRRRVELPLYSVVCQAADDVVEVAVGRLEEFLEQPVGAHKISAAVAVDGLTQCDKAAESGEERIRRVVTDYLKVDGAGTKTDKDCQKSFEGLVPTSLEGPEPDGAGEVHAGMQKWSAGGDSRSR</sequence>
<evidence type="ECO:0000313" key="2">
    <source>
        <dbReference type="EMBL" id="KMQ90220.1"/>
    </source>
</evidence>
<dbReference type="AlphaFoldDB" id="A0A0J7NCC0"/>
<reference evidence="2 3" key="1">
    <citation type="submission" date="2015-04" db="EMBL/GenBank/DDBJ databases">
        <title>Lasius niger genome sequencing.</title>
        <authorList>
            <person name="Konorov E.A."/>
            <person name="Nikitin M.A."/>
            <person name="Kirill M.V."/>
            <person name="Chang P."/>
        </authorList>
    </citation>
    <scope>NUCLEOTIDE SEQUENCE [LARGE SCALE GENOMIC DNA]</scope>
    <source>
        <tissue evidence="2">Whole</tissue>
    </source>
</reference>
<dbReference type="PaxDb" id="67767-A0A0J7NCC0"/>
<accession>A0A0J7NCC0</accession>
<protein>
    <submittedName>
        <fullName evidence="2">Uncharacterized protein</fullName>
    </submittedName>
</protein>
<dbReference type="Proteomes" id="UP000036403">
    <property type="component" value="Unassembled WGS sequence"/>
</dbReference>
<dbReference type="EMBL" id="LBMM01006905">
    <property type="protein sequence ID" value="KMQ90220.1"/>
    <property type="molecule type" value="Genomic_DNA"/>
</dbReference>